<feature type="domain" description="Peptidase S49" evidence="5">
    <location>
        <begin position="1"/>
        <end position="45"/>
    </location>
</feature>
<evidence type="ECO:0000313" key="7">
    <source>
        <dbReference type="Proteomes" id="UP000595140"/>
    </source>
</evidence>
<dbReference type="OrthoDB" id="45421at2759"/>
<accession>A0A484MF92</accession>
<dbReference type="Pfam" id="PF01343">
    <property type="entry name" value="Peptidase_S49"/>
    <property type="match status" value="1"/>
</dbReference>
<keyword evidence="3" id="KW-0378">Hydrolase</keyword>
<comment type="similarity">
    <text evidence="1">Belongs to the peptidase S49 family.</text>
</comment>
<dbReference type="EMBL" id="OOIL02003368">
    <property type="protein sequence ID" value="VFQ87470.1"/>
    <property type="molecule type" value="Genomic_DNA"/>
</dbReference>
<evidence type="ECO:0000256" key="4">
    <source>
        <dbReference type="ARBA" id="ARBA00022825"/>
    </source>
</evidence>
<proteinExistence type="inferred from homology"/>
<dbReference type="InterPro" id="IPR002142">
    <property type="entry name" value="Peptidase_S49"/>
</dbReference>
<dbReference type="PANTHER" id="PTHR33209:SF1">
    <property type="entry name" value="PEPTIDASE S49 DOMAIN-CONTAINING PROTEIN"/>
    <property type="match status" value="1"/>
</dbReference>
<dbReference type="GO" id="GO:0006508">
    <property type="term" value="P:proteolysis"/>
    <property type="evidence" value="ECO:0007669"/>
    <property type="project" value="UniProtKB-KW"/>
</dbReference>
<evidence type="ECO:0000256" key="2">
    <source>
        <dbReference type="ARBA" id="ARBA00022670"/>
    </source>
</evidence>
<name>A0A484MF92_9ASTE</name>
<evidence type="ECO:0000256" key="3">
    <source>
        <dbReference type="ARBA" id="ARBA00022801"/>
    </source>
</evidence>
<organism evidence="6 7">
    <name type="scientific">Cuscuta campestris</name>
    <dbReference type="NCBI Taxonomy" id="132261"/>
    <lineage>
        <taxon>Eukaryota</taxon>
        <taxon>Viridiplantae</taxon>
        <taxon>Streptophyta</taxon>
        <taxon>Embryophyta</taxon>
        <taxon>Tracheophyta</taxon>
        <taxon>Spermatophyta</taxon>
        <taxon>Magnoliopsida</taxon>
        <taxon>eudicotyledons</taxon>
        <taxon>Gunneridae</taxon>
        <taxon>Pentapetalae</taxon>
        <taxon>asterids</taxon>
        <taxon>lamiids</taxon>
        <taxon>Solanales</taxon>
        <taxon>Convolvulaceae</taxon>
        <taxon>Cuscuteae</taxon>
        <taxon>Cuscuta</taxon>
        <taxon>Cuscuta subgen. Grammica</taxon>
        <taxon>Cuscuta sect. Cleistogrammica</taxon>
    </lineage>
</organism>
<keyword evidence="7" id="KW-1185">Reference proteome</keyword>
<keyword evidence="2" id="KW-0645">Protease</keyword>
<evidence type="ECO:0000259" key="5">
    <source>
        <dbReference type="Pfam" id="PF01343"/>
    </source>
</evidence>
<dbReference type="AlphaFoldDB" id="A0A484MF92"/>
<keyword evidence="4" id="KW-0720">Serine protease</keyword>
<reference evidence="6 7" key="1">
    <citation type="submission" date="2018-04" db="EMBL/GenBank/DDBJ databases">
        <authorList>
            <person name="Vogel A."/>
        </authorList>
    </citation>
    <scope>NUCLEOTIDE SEQUENCE [LARGE SCALE GENOMIC DNA]</scope>
</reference>
<evidence type="ECO:0000313" key="6">
    <source>
        <dbReference type="EMBL" id="VFQ87470.1"/>
    </source>
</evidence>
<protein>
    <recommendedName>
        <fullName evidence="5">Peptidase S49 domain-containing protein</fullName>
    </recommendedName>
</protein>
<sequence>MNVDEMEAVAQGRVWTGNDAIKHGLVDAIGGISRAVAIAKQKANILQERQVDVVEMSRPSPSLPEILSSTGNSLVGVDRSLKELLSEMAFSDGIQARVDGIMLEKMEGAAHGVPLLRLIKDCLSSL</sequence>
<gene>
    <name evidence="6" type="ORF">CCAM_LOCUS29246</name>
</gene>
<evidence type="ECO:0000256" key="1">
    <source>
        <dbReference type="ARBA" id="ARBA00008683"/>
    </source>
</evidence>
<dbReference type="Proteomes" id="UP000595140">
    <property type="component" value="Unassembled WGS sequence"/>
</dbReference>
<dbReference type="Gene3D" id="3.90.226.10">
    <property type="entry name" value="2-enoyl-CoA Hydratase, Chain A, domain 1"/>
    <property type="match status" value="1"/>
</dbReference>
<dbReference type="GO" id="GO:0008236">
    <property type="term" value="F:serine-type peptidase activity"/>
    <property type="evidence" value="ECO:0007669"/>
    <property type="project" value="UniProtKB-KW"/>
</dbReference>
<dbReference type="PANTHER" id="PTHR33209">
    <property type="entry name" value="PROTEASE 4"/>
    <property type="match status" value="1"/>
</dbReference>